<dbReference type="AlphaFoldDB" id="A0A2S9S0S8"/>
<comment type="caution">
    <text evidence="1">The sequence shown here is derived from an EMBL/GenBank/DDBJ whole genome shotgun (WGS) entry which is preliminary data.</text>
</comment>
<dbReference type="Proteomes" id="UP000238866">
    <property type="component" value="Unassembled WGS sequence"/>
</dbReference>
<gene>
    <name evidence="1" type="ORF">BV163_01197</name>
    <name evidence="2" type="ORF">BVZ99_01710</name>
</gene>
<sequence length="52" mass="5722">MADYIVRLYGVIEVKMKAETLEQAIELCDLNTAPPLTGLVVEIDSVIEGEEV</sequence>
<accession>A0A2S9S0S8</accession>
<proteinExistence type="predicted"/>
<dbReference type="EMBL" id="MZHU01000039">
    <property type="protein sequence ID" value="PRK64873.1"/>
    <property type="molecule type" value="Genomic_DNA"/>
</dbReference>
<evidence type="ECO:0000313" key="2">
    <source>
        <dbReference type="EMBL" id="PRM17513.1"/>
    </source>
</evidence>
<dbReference type="EMBL" id="MZLD01000072">
    <property type="protein sequence ID" value="PRM17513.1"/>
    <property type="molecule type" value="Genomic_DNA"/>
</dbReference>
<protein>
    <submittedName>
        <fullName evidence="1">Uncharacterized protein</fullName>
    </submittedName>
</protein>
<evidence type="ECO:0000313" key="1">
    <source>
        <dbReference type="EMBL" id="PRK64873.1"/>
    </source>
</evidence>
<reference evidence="1 3" key="1">
    <citation type="submission" date="2017-02" db="EMBL/GenBank/DDBJ databases">
        <title>Haemophilus influenzae in COPD genome sequencing project.</title>
        <authorList>
            <person name="Murphy T.F."/>
            <person name="Kong Y."/>
            <person name="Nadendla S."/>
            <person name="Tettelin H."/>
            <person name="Pettigrew M."/>
        </authorList>
    </citation>
    <scope>NUCLEOTIDE SEQUENCE [LARGE SCALE GENOMIC DNA]</scope>
    <source>
        <strain evidence="2 3">13P36H1</strain>
        <strain evidence="1">84P15H4</strain>
    </source>
</reference>
<evidence type="ECO:0000313" key="3">
    <source>
        <dbReference type="Proteomes" id="UP000238866"/>
    </source>
</evidence>
<dbReference type="RefSeq" id="WP_005688593.1">
    <property type="nucleotide sequence ID" value="NZ_CP089174.1"/>
</dbReference>
<organism evidence="1">
    <name type="scientific">Haemophilus influenzae</name>
    <dbReference type="NCBI Taxonomy" id="727"/>
    <lineage>
        <taxon>Bacteria</taxon>
        <taxon>Pseudomonadati</taxon>
        <taxon>Pseudomonadota</taxon>
        <taxon>Gammaproteobacteria</taxon>
        <taxon>Pasteurellales</taxon>
        <taxon>Pasteurellaceae</taxon>
        <taxon>Haemophilus</taxon>
    </lineage>
</organism>
<name>A0A2S9S0S8_HAEIF</name>